<evidence type="ECO:0000256" key="9">
    <source>
        <dbReference type="ARBA" id="ARBA00022801"/>
    </source>
</evidence>
<dbReference type="Pfam" id="PF00926">
    <property type="entry name" value="DHBP_synthase"/>
    <property type="match status" value="1"/>
</dbReference>
<dbReference type="GO" id="GO:0009231">
    <property type="term" value="P:riboflavin biosynthetic process"/>
    <property type="evidence" value="ECO:0007669"/>
    <property type="project" value="UniProtKB-UniRule"/>
</dbReference>
<feature type="binding site" evidence="14">
    <location>
        <position position="358"/>
    </location>
    <ligand>
        <name>GTP</name>
        <dbReference type="ChEBI" id="CHEBI:37565"/>
    </ligand>
</feature>
<dbReference type="GO" id="GO:0005525">
    <property type="term" value="F:GTP binding"/>
    <property type="evidence" value="ECO:0007669"/>
    <property type="project" value="UniProtKB-KW"/>
</dbReference>
<evidence type="ECO:0000256" key="8">
    <source>
        <dbReference type="ARBA" id="ARBA00022741"/>
    </source>
</evidence>
<comment type="catalytic activity">
    <reaction evidence="13 14">
        <text>GTP + 4 H2O = 2,5-diamino-6-hydroxy-4-(5-phosphoribosylamino)-pyrimidine + formate + 2 phosphate + 3 H(+)</text>
        <dbReference type="Rhea" id="RHEA:23704"/>
        <dbReference type="ChEBI" id="CHEBI:15377"/>
        <dbReference type="ChEBI" id="CHEBI:15378"/>
        <dbReference type="ChEBI" id="CHEBI:15740"/>
        <dbReference type="ChEBI" id="CHEBI:37565"/>
        <dbReference type="ChEBI" id="CHEBI:43474"/>
        <dbReference type="ChEBI" id="CHEBI:58614"/>
        <dbReference type="EC" id="3.5.4.25"/>
    </reaction>
</comment>
<comment type="function">
    <text evidence="2">Catalyzes the conversion of D-ribulose 5-phosphate to formate and 3,4-dihydroxy-2-butanone 4-phosphate.</text>
</comment>
<comment type="pathway">
    <text evidence="4">Cofactor biosynthesis; riboflavin biosynthesis; 2-hydroxy-3-oxobutyl phosphate from D-ribulose 5-phosphate: step 1/1.</text>
</comment>
<evidence type="ECO:0000256" key="12">
    <source>
        <dbReference type="ARBA" id="ARBA00043932"/>
    </source>
</evidence>
<name>A0A6N7VU36_9FIRM</name>
<evidence type="ECO:0000256" key="2">
    <source>
        <dbReference type="ARBA" id="ARBA00002284"/>
    </source>
</evidence>
<dbReference type="PIRSF" id="PIRSF001259">
    <property type="entry name" value="RibA"/>
    <property type="match status" value="1"/>
</dbReference>
<evidence type="ECO:0000256" key="6">
    <source>
        <dbReference type="ARBA" id="ARBA00022619"/>
    </source>
</evidence>
<evidence type="ECO:0000256" key="11">
    <source>
        <dbReference type="ARBA" id="ARBA00023134"/>
    </source>
</evidence>
<dbReference type="CDD" id="cd00641">
    <property type="entry name" value="GTP_cyclohydro2"/>
    <property type="match status" value="1"/>
</dbReference>
<feature type="binding site" evidence="14">
    <location>
        <position position="318"/>
    </location>
    <ligand>
        <name>GTP</name>
        <dbReference type="ChEBI" id="CHEBI:37565"/>
    </ligand>
</feature>
<dbReference type="InterPro" id="IPR000926">
    <property type="entry name" value="RibA"/>
</dbReference>
<keyword evidence="7 14" id="KW-0479">Metal-binding</keyword>
<dbReference type="InterPro" id="IPR017945">
    <property type="entry name" value="DHBP_synth_RibB-like_a/b_dom"/>
</dbReference>
<dbReference type="NCBIfam" id="TIGR00505">
    <property type="entry name" value="ribA"/>
    <property type="match status" value="1"/>
</dbReference>
<comment type="caution">
    <text evidence="16">The sequence shown here is derived from an EMBL/GenBank/DDBJ whole genome shotgun (WGS) entry which is preliminary data.</text>
</comment>
<dbReference type="GO" id="GO:0008686">
    <property type="term" value="F:3,4-dihydroxy-2-butanone-4-phosphate synthase activity"/>
    <property type="evidence" value="ECO:0007669"/>
    <property type="project" value="UniProtKB-EC"/>
</dbReference>
<evidence type="ECO:0000256" key="4">
    <source>
        <dbReference type="ARBA" id="ARBA00004904"/>
    </source>
</evidence>
<keyword evidence="11 14" id="KW-0342">GTP-binding</keyword>
<feature type="binding site" evidence="14">
    <location>
        <position position="271"/>
    </location>
    <ligand>
        <name>Zn(2+)</name>
        <dbReference type="ChEBI" id="CHEBI:29105"/>
        <note>catalytic</note>
    </ligand>
</feature>
<evidence type="ECO:0000259" key="15">
    <source>
        <dbReference type="Pfam" id="PF00925"/>
    </source>
</evidence>
<gene>
    <name evidence="14 16" type="primary">ribA</name>
    <name evidence="16" type="ORF">FYJ26_08240</name>
</gene>
<feature type="binding site" evidence="14">
    <location>
        <position position="258"/>
    </location>
    <ligand>
        <name>Zn(2+)</name>
        <dbReference type="ChEBI" id="CHEBI:29105"/>
        <note>catalytic</note>
    </ligand>
</feature>
<dbReference type="AlphaFoldDB" id="A0A6N7VU36"/>
<dbReference type="PANTHER" id="PTHR21327">
    <property type="entry name" value="GTP CYCLOHYDROLASE II-RELATED"/>
    <property type="match status" value="1"/>
</dbReference>
<comment type="similarity">
    <text evidence="5">In the N-terminal section; belongs to the DHBP synthase family.</text>
</comment>
<dbReference type="NCBIfam" id="NF001591">
    <property type="entry name" value="PRK00393.1"/>
    <property type="match status" value="1"/>
</dbReference>
<evidence type="ECO:0000256" key="5">
    <source>
        <dbReference type="ARBA" id="ARBA00005520"/>
    </source>
</evidence>
<feature type="binding site" evidence="14">
    <location>
        <position position="274"/>
    </location>
    <ligand>
        <name>GTP</name>
        <dbReference type="ChEBI" id="CHEBI:37565"/>
    </ligand>
</feature>
<dbReference type="Proteomes" id="UP000441925">
    <property type="component" value="Unassembled WGS sequence"/>
</dbReference>
<feature type="binding site" evidence="14">
    <location>
        <begin position="253"/>
        <end position="257"/>
    </location>
    <ligand>
        <name>GTP</name>
        <dbReference type="ChEBI" id="CHEBI:37565"/>
    </ligand>
</feature>
<organism evidence="16 17">
    <name type="scientific">Anaerococcus porci</name>
    <dbReference type="NCBI Taxonomy" id="2652269"/>
    <lineage>
        <taxon>Bacteria</taxon>
        <taxon>Bacillati</taxon>
        <taxon>Bacillota</taxon>
        <taxon>Tissierellia</taxon>
        <taxon>Tissierellales</taxon>
        <taxon>Peptoniphilaceae</taxon>
        <taxon>Anaerococcus</taxon>
    </lineage>
</organism>
<feature type="binding site" evidence="14">
    <location>
        <begin position="296"/>
        <end position="298"/>
    </location>
    <ligand>
        <name>GTP</name>
        <dbReference type="ChEBI" id="CHEBI:37565"/>
    </ligand>
</feature>
<sequence>MEEIIKALKNNEIIIVTDDEDRENEADMICAGENVTGEMVNIMAKYARGLICTPISSSIAKKLNLNVMVENNTDNHETAFTVSVDHVDTTTGISAFERAYTIRALADKESKTGDFRRPGHVFPLIARDGGVLVRDGHTEATVDLMKIANLREIGLCCEIMAEDGHMLKGKHVVKLAEKLNIRMTSVEAIKNYIKENEIDLRKKEEFPLEKTKIISLPTEYGDFKAISFLDKGENKEHLALIKGDISTNNVLTRIHSECLTGDVFASNRCDCGKQLHKAMEMIDKNKSGIIIYLRQEGRGIGLFNKIKAYHLQENGFDTVDANVELGFSPDLRDYKIASRILNELGVKSINLLTNNPDKIKQVEKYGIRVNKRIPIEILSNHVDRAYLKTKVVRMGHELLEFKGEVNERV</sequence>
<dbReference type="GO" id="GO:0005829">
    <property type="term" value="C:cytosol"/>
    <property type="evidence" value="ECO:0007669"/>
    <property type="project" value="TreeGrafter"/>
</dbReference>
<evidence type="ECO:0000313" key="17">
    <source>
        <dbReference type="Proteomes" id="UP000441925"/>
    </source>
</evidence>
<comment type="pathway">
    <text evidence="3 14">Cofactor biosynthesis; riboflavin biosynthesis; 5-amino-6-(D-ribitylamino)uracil from GTP: step 1/4.</text>
</comment>
<dbReference type="EC" id="3.5.4.25" evidence="14"/>
<dbReference type="UniPathway" id="UPA00275">
    <property type="reaction ID" value="UER00399"/>
</dbReference>
<evidence type="ECO:0000256" key="7">
    <source>
        <dbReference type="ARBA" id="ARBA00022723"/>
    </source>
</evidence>
<keyword evidence="10 14" id="KW-0862">Zinc</keyword>
<protein>
    <recommendedName>
        <fullName evidence="14">GTP cyclohydrolase-2</fullName>
        <ecNumber evidence="14">3.5.4.25</ecNumber>
    </recommendedName>
    <alternativeName>
        <fullName evidence="14">GTP cyclohydrolase II</fullName>
    </alternativeName>
</protein>
<evidence type="ECO:0000313" key="16">
    <source>
        <dbReference type="EMBL" id="MSS78386.1"/>
    </source>
</evidence>
<dbReference type="PANTHER" id="PTHR21327:SF18">
    <property type="entry name" value="3,4-DIHYDROXY-2-BUTANONE 4-PHOSPHATE SYNTHASE"/>
    <property type="match status" value="1"/>
</dbReference>
<keyword evidence="8 14" id="KW-0547">Nucleotide-binding</keyword>
<dbReference type="FunFam" id="3.40.50.10990:FF:000001">
    <property type="entry name" value="Riboflavin biosynthesis protein RibBA"/>
    <property type="match status" value="1"/>
</dbReference>
<evidence type="ECO:0000256" key="1">
    <source>
        <dbReference type="ARBA" id="ARBA00000141"/>
    </source>
</evidence>
<dbReference type="InterPro" id="IPR000422">
    <property type="entry name" value="DHBP_synthase_RibB"/>
</dbReference>
<feature type="active site" description="Proton acceptor" evidence="14">
    <location>
        <position position="330"/>
    </location>
</feature>
<dbReference type="GO" id="GO:0008270">
    <property type="term" value="F:zinc ion binding"/>
    <property type="evidence" value="ECO:0007669"/>
    <property type="project" value="UniProtKB-UniRule"/>
</dbReference>
<comment type="cofactor">
    <cofactor evidence="14">
        <name>Zn(2+)</name>
        <dbReference type="ChEBI" id="CHEBI:29105"/>
    </cofactor>
    <text evidence="14">Binds 1 zinc ion per subunit.</text>
</comment>
<evidence type="ECO:0000256" key="14">
    <source>
        <dbReference type="HAMAP-Rule" id="MF_00179"/>
    </source>
</evidence>
<feature type="binding site" evidence="14">
    <location>
        <position position="269"/>
    </location>
    <ligand>
        <name>Zn(2+)</name>
        <dbReference type="ChEBI" id="CHEBI:29105"/>
        <note>catalytic</note>
    </ligand>
</feature>
<dbReference type="Pfam" id="PF00925">
    <property type="entry name" value="GTP_cyclohydro2"/>
    <property type="match status" value="1"/>
</dbReference>
<comment type="catalytic activity">
    <reaction evidence="1">
        <text>D-ribulose 5-phosphate = (2S)-2-hydroxy-3-oxobutyl phosphate + formate + H(+)</text>
        <dbReference type="Rhea" id="RHEA:18457"/>
        <dbReference type="ChEBI" id="CHEBI:15378"/>
        <dbReference type="ChEBI" id="CHEBI:15740"/>
        <dbReference type="ChEBI" id="CHEBI:58121"/>
        <dbReference type="ChEBI" id="CHEBI:58830"/>
        <dbReference type="EC" id="4.1.99.12"/>
    </reaction>
</comment>
<dbReference type="InterPro" id="IPR036144">
    <property type="entry name" value="RibA-like_sf"/>
</dbReference>
<proteinExistence type="inferred from homology"/>
<dbReference type="GO" id="GO:0003935">
    <property type="term" value="F:GTP cyclohydrolase II activity"/>
    <property type="evidence" value="ECO:0007669"/>
    <property type="project" value="UniProtKB-UniRule"/>
</dbReference>
<dbReference type="EMBL" id="VULQ01000010">
    <property type="protein sequence ID" value="MSS78386.1"/>
    <property type="molecule type" value="Genomic_DNA"/>
</dbReference>
<dbReference type="Gene3D" id="3.90.870.10">
    <property type="entry name" value="DHBP synthase"/>
    <property type="match status" value="1"/>
</dbReference>
<comment type="function">
    <text evidence="12 14">Catalyzes the conversion of GTP to 2,5-diamino-6-ribosylamino-4(3H)-pyrimidinone 5'-phosphate (DARP), formate and pyrophosphate.</text>
</comment>
<accession>A0A6N7VU36</accession>
<dbReference type="HAMAP" id="MF_00179">
    <property type="entry name" value="RibA"/>
    <property type="match status" value="1"/>
</dbReference>
<dbReference type="NCBIfam" id="TIGR00506">
    <property type="entry name" value="ribB"/>
    <property type="match status" value="1"/>
</dbReference>
<evidence type="ECO:0000256" key="13">
    <source>
        <dbReference type="ARBA" id="ARBA00049295"/>
    </source>
</evidence>
<keyword evidence="6 14" id="KW-0686">Riboflavin biosynthesis</keyword>
<keyword evidence="9 14" id="KW-0378">Hydrolase</keyword>
<dbReference type="SUPFAM" id="SSF142695">
    <property type="entry name" value="RibA-like"/>
    <property type="match status" value="1"/>
</dbReference>
<feature type="active site" description="Nucleophile" evidence="14">
    <location>
        <position position="332"/>
    </location>
</feature>
<comment type="similarity">
    <text evidence="14">Belongs to the GTP cyclohydrolase II family.</text>
</comment>
<dbReference type="InterPro" id="IPR032677">
    <property type="entry name" value="GTP_cyclohydro_II"/>
</dbReference>
<reference evidence="16 17" key="1">
    <citation type="submission" date="2019-08" db="EMBL/GenBank/DDBJ databases">
        <title>In-depth cultivation of the pig gut microbiome towards novel bacterial diversity and tailored functional studies.</title>
        <authorList>
            <person name="Wylensek D."/>
            <person name="Hitch T.C.A."/>
            <person name="Clavel T."/>
        </authorList>
    </citation>
    <scope>NUCLEOTIDE SEQUENCE [LARGE SCALE GENOMIC DNA]</scope>
    <source>
        <strain evidence="16 17">WCA-380-WT-2B</strain>
    </source>
</reference>
<feature type="binding site" evidence="14">
    <location>
        <position position="353"/>
    </location>
    <ligand>
        <name>GTP</name>
        <dbReference type="ChEBI" id="CHEBI:37565"/>
    </ligand>
</feature>
<dbReference type="RefSeq" id="WP_154541426.1">
    <property type="nucleotide sequence ID" value="NZ_VULQ01000010.1"/>
</dbReference>
<feature type="domain" description="GTP cyclohydrolase II" evidence="15">
    <location>
        <begin position="214"/>
        <end position="374"/>
    </location>
</feature>
<evidence type="ECO:0000256" key="3">
    <source>
        <dbReference type="ARBA" id="ARBA00004853"/>
    </source>
</evidence>
<dbReference type="Gene3D" id="3.40.50.10990">
    <property type="entry name" value="GTP cyclohydrolase II"/>
    <property type="match status" value="1"/>
</dbReference>
<keyword evidence="17" id="KW-1185">Reference proteome</keyword>
<evidence type="ECO:0000256" key="10">
    <source>
        <dbReference type="ARBA" id="ARBA00022833"/>
    </source>
</evidence>
<dbReference type="SUPFAM" id="SSF55821">
    <property type="entry name" value="YrdC/RibB"/>
    <property type="match status" value="1"/>
</dbReference>